<evidence type="ECO:0000313" key="2">
    <source>
        <dbReference type="EMBL" id="KAK0049552.1"/>
    </source>
</evidence>
<proteinExistence type="predicted"/>
<evidence type="ECO:0000256" key="1">
    <source>
        <dbReference type="SAM" id="MobiDB-lite"/>
    </source>
</evidence>
<feature type="compositionally biased region" description="Low complexity" evidence="1">
    <location>
        <begin position="58"/>
        <end position="69"/>
    </location>
</feature>
<reference evidence="2" key="1">
    <citation type="journal article" date="2023" name="PLoS Negl. Trop. Dis.">
        <title>A genome sequence for Biomphalaria pfeifferi, the major vector snail for the human-infecting parasite Schistosoma mansoni.</title>
        <authorList>
            <person name="Bu L."/>
            <person name="Lu L."/>
            <person name="Laidemitt M.R."/>
            <person name="Zhang S.M."/>
            <person name="Mutuku M."/>
            <person name="Mkoji G."/>
            <person name="Steinauer M."/>
            <person name="Loker E.S."/>
        </authorList>
    </citation>
    <scope>NUCLEOTIDE SEQUENCE</scope>
    <source>
        <strain evidence="2">KasaAsao</strain>
    </source>
</reference>
<sequence>MVTKCSAHLLLVIWPQSRNPLSADHVRRILPNALGVSLVQSTQPVHVLRDDSKSPFEARAATSSDARAAGKPTETSPRPEVVPDEAIYLLWQQFLSEEYPQKC</sequence>
<protein>
    <submittedName>
        <fullName evidence="2">Uncharacterized protein</fullName>
    </submittedName>
</protein>
<dbReference type="Proteomes" id="UP001233172">
    <property type="component" value="Unassembled WGS sequence"/>
</dbReference>
<organism evidence="2 3">
    <name type="scientific">Biomphalaria pfeifferi</name>
    <name type="common">Bloodfluke planorb</name>
    <name type="synonym">Freshwater snail</name>
    <dbReference type="NCBI Taxonomy" id="112525"/>
    <lineage>
        <taxon>Eukaryota</taxon>
        <taxon>Metazoa</taxon>
        <taxon>Spiralia</taxon>
        <taxon>Lophotrochozoa</taxon>
        <taxon>Mollusca</taxon>
        <taxon>Gastropoda</taxon>
        <taxon>Heterobranchia</taxon>
        <taxon>Euthyneura</taxon>
        <taxon>Panpulmonata</taxon>
        <taxon>Hygrophila</taxon>
        <taxon>Lymnaeoidea</taxon>
        <taxon>Planorbidae</taxon>
        <taxon>Biomphalaria</taxon>
    </lineage>
</organism>
<gene>
    <name evidence="2" type="ORF">Bpfe_021088</name>
</gene>
<comment type="caution">
    <text evidence="2">The sequence shown here is derived from an EMBL/GenBank/DDBJ whole genome shotgun (WGS) entry which is preliminary data.</text>
</comment>
<dbReference type="AlphaFoldDB" id="A0AAD8B8J2"/>
<evidence type="ECO:0000313" key="3">
    <source>
        <dbReference type="Proteomes" id="UP001233172"/>
    </source>
</evidence>
<feature type="region of interest" description="Disordered" evidence="1">
    <location>
        <begin position="49"/>
        <end position="81"/>
    </location>
</feature>
<keyword evidence="3" id="KW-1185">Reference proteome</keyword>
<name>A0AAD8B8J2_BIOPF</name>
<accession>A0AAD8B8J2</accession>
<dbReference type="EMBL" id="JASAOG010000125">
    <property type="protein sequence ID" value="KAK0049552.1"/>
    <property type="molecule type" value="Genomic_DNA"/>
</dbReference>
<reference evidence="2" key="2">
    <citation type="submission" date="2023-04" db="EMBL/GenBank/DDBJ databases">
        <authorList>
            <person name="Bu L."/>
            <person name="Lu L."/>
            <person name="Laidemitt M.R."/>
            <person name="Zhang S.M."/>
            <person name="Mutuku M."/>
            <person name="Mkoji G."/>
            <person name="Steinauer M."/>
            <person name="Loker E.S."/>
        </authorList>
    </citation>
    <scope>NUCLEOTIDE SEQUENCE</scope>
    <source>
        <strain evidence="2">KasaAsao</strain>
        <tissue evidence="2">Whole Snail</tissue>
    </source>
</reference>